<dbReference type="PANTHER" id="PTHR35007:SF4">
    <property type="entry name" value="CONSERVED TRANSMEMBRANE PROTEIN-RELATED"/>
    <property type="match status" value="1"/>
</dbReference>
<accession>A0ABN1PZM6</accession>
<evidence type="ECO:0000256" key="1">
    <source>
        <dbReference type="ARBA" id="ARBA00004651"/>
    </source>
</evidence>
<keyword evidence="3 7" id="KW-0812">Transmembrane</keyword>
<keyword evidence="10" id="KW-1185">Reference proteome</keyword>
<evidence type="ECO:0000256" key="3">
    <source>
        <dbReference type="ARBA" id="ARBA00022692"/>
    </source>
</evidence>
<protein>
    <recommendedName>
        <fullName evidence="8">Type II secretion system protein GspF domain-containing protein</fullName>
    </recommendedName>
</protein>
<reference evidence="9 10" key="1">
    <citation type="journal article" date="2019" name="Int. J. Syst. Evol. Microbiol.">
        <title>The Global Catalogue of Microorganisms (GCM) 10K type strain sequencing project: providing services to taxonomists for standard genome sequencing and annotation.</title>
        <authorList>
            <consortium name="The Broad Institute Genomics Platform"/>
            <consortium name="The Broad Institute Genome Sequencing Center for Infectious Disease"/>
            <person name="Wu L."/>
            <person name="Ma J."/>
        </authorList>
    </citation>
    <scope>NUCLEOTIDE SEQUENCE [LARGE SCALE GENOMIC DNA]</scope>
    <source>
        <strain evidence="9 10">JCM 10977</strain>
    </source>
</reference>
<evidence type="ECO:0000256" key="2">
    <source>
        <dbReference type="ARBA" id="ARBA00022475"/>
    </source>
</evidence>
<evidence type="ECO:0000313" key="9">
    <source>
        <dbReference type="EMBL" id="GAA0935231.1"/>
    </source>
</evidence>
<evidence type="ECO:0000256" key="6">
    <source>
        <dbReference type="SAM" id="MobiDB-lite"/>
    </source>
</evidence>
<dbReference type="PANTHER" id="PTHR35007">
    <property type="entry name" value="INTEGRAL MEMBRANE PROTEIN-RELATED"/>
    <property type="match status" value="1"/>
</dbReference>
<dbReference type="Proteomes" id="UP001500542">
    <property type="component" value="Unassembled WGS sequence"/>
</dbReference>
<feature type="transmembrane region" description="Helical" evidence="7">
    <location>
        <begin position="221"/>
        <end position="243"/>
    </location>
</feature>
<name>A0ABN1PZM6_9ACTN</name>
<feature type="domain" description="Type II secretion system protein GspF" evidence="8">
    <location>
        <begin position="114"/>
        <end position="231"/>
    </location>
</feature>
<sequence>MRALTALLASVTVLTLLPTPSRALHRLSAPPPRPRSQSQLSGGGSAFARSSTRRLGALTAIVAIGIVIAISTDPSVVVIALTIGVVALVVISQRARTTKARIAAARRATVIEACDVLSAELTAGRPPAAALEGAATVCPDLQVASAAAKLGGDVPTLLELIAETPGAEGLRALAAAWRVADESGAAFAVITERLADSLRADESIRRQITTGMAGTRATARLLAVLPLFGTALGYALGANPLAFLTQTPPGWLCLALGLALSTLGLHWTNTQTKPPSLGMR</sequence>
<keyword evidence="4 7" id="KW-1133">Transmembrane helix</keyword>
<keyword evidence="5 7" id="KW-0472">Membrane</keyword>
<comment type="subcellular location">
    <subcellularLocation>
        <location evidence="1">Cell membrane</location>
        <topology evidence="1">Multi-pass membrane protein</topology>
    </subcellularLocation>
</comment>
<comment type="caution">
    <text evidence="9">The sequence shown here is derived from an EMBL/GenBank/DDBJ whole genome shotgun (WGS) entry which is preliminary data.</text>
</comment>
<evidence type="ECO:0000259" key="8">
    <source>
        <dbReference type="Pfam" id="PF00482"/>
    </source>
</evidence>
<evidence type="ECO:0000256" key="4">
    <source>
        <dbReference type="ARBA" id="ARBA00022989"/>
    </source>
</evidence>
<proteinExistence type="predicted"/>
<feature type="transmembrane region" description="Helical" evidence="7">
    <location>
        <begin position="58"/>
        <end position="91"/>
    </location>
</feature>
<dbReference type="EMBL" id="BAAAHK010000004">
    <property type="protein sequence ID" value="GAA0935231.1"/>
    <property type="molecule type" value="Genomic_DNA"/>
</dbReference>
<evidence type="ECO:0000256" key="5">
    <source>
        <dbReference type="ARBA" id="ARBA00023136"/>
    </source>
</evidence>
<evidence type="ECO:0000313" key="10">
    <source>
        <dbReference type="Proteomes" id="UP001500542"/>
    </source>
</evidence>
<evidence type="ECO:0000256" key="7">
    <source>
        <dbReference type="SAM" id="Phobius"/>
    </source>
</evidence>
<dbReference type="RefSeq" id="WP_343967602.1">
    <property type="nucleotide sequence ID" value="NZ_BAAAHK010000004.1"/>
</dbReference>
<keyword evidence="2" id="KW-1003">Cell membrane</keyword>
<feature type="transmembrane region" description="Helical" evidence="7">
    <location>
        <begin position="249"/>
        <end position="267"/>
    </location>
</feature>
<dbReference type="InterPro" id="IPR018076">
    <property type="entry name" value="T2SS_GspF_dom"/>
</dbReference>
<dbReference type="Pfam" id="PF00482">
    <property type="entry name" value="T2SSF"/>
    <property type="match status" value="1"/>
</dbReference>
<organism evidence="9 10">
    <name type="scientific">Kribbella koreensis</name>
    <dbReference type="NCBI Taxonomy" id="57909"/>
    <lineage>
        <taxon>Bacteria</taxon>
        <taxon>Bacillati</taxon>
        <taxon>Actinomycetota</taxon>
        <taxon>Actinomycetes</taxon>
        <taxon>Propionibacteriales</taxon>
        <taxon>Kribbellaceae</taxon>
        <taxon>Kribbella</taxon>
    </lineage>
</organism>
<gene>
    <name evidence="9" type="ORF">GCM10009554_21920</name>
</gene>
<feature type="region of interest" description="Disordered" evidence="6">
    <location>
        <begin position="24"/>
        <end position="45"/>
    </location>
</feature>